<gene>
    <name evidence="1" type="ORF">AAIG39_09035</name>
</gene>
<accession>A0ABU9V3E1</accession>
<name>A0ABU9V3E1_9ENTR</name>
<reference evidence="1 2" key="1">
    <citation type="submission" date="2024-02" db="EMBL/GenBank/DDBJ databases">
        <title>Whole genome of MDR Enterobacteriaceae from southern Thailand.</title>
        <authorList>
            <person name="Surachat K."/>
        </authorList>
    </citation>
    <scope>NUCLEOTIDE SEQUENCE [LARGE SCALE GENOMIC DNA]</scope>
    <source>
        <strain evidence="1 2">PSU_29</strain>
    </source>
</reference>
<dbReference type="Proteomes" id="UP001411173">
    <property type="component" value="Unassembled WGS sequence"/>
</dbReference>
<organism evidence="1 2">
    <name type="scientific">Phytobacter palmae</name>
    <dbReference type="NCBI Taxonomy" id="1855371"/>
    <lineage>
        <taxon>Bacteria</taxon>
        <taxon>Pseudomonadati</taxon>
        <taxon>Pseudomonadota</taxon>
        <taxon>Gammaproteobacteria</taxon>
        <taxon>Enterobacterales</taxon>
        <taxon>Enterobacteriaceae</taxon>
        <taxon>Phytobacter</taxon>
    </lineage>
</organism>
<sequence>MAQAELMLFSAGEQSVVIFYSISTREIYEYSMRMFFIKINLVVKKENLRHPFYSSHGFVE</sequence>
<protein>
    <submittedName>
        <fullName evidence="1">Uncharacterized protein</fullName>
    </submittedName>
</protein>
<evidence type="ECO:0000313" key="2">
    <source>
        <dbReference type="Proteomes" id="UP001411173"/>
    </source>
</evidence>
<dbReference type="EMBL" id="JBCIVJ010000005">
    <property type="protein sequence ID" value="MEN0579149.1"/>
    <property type="molecule type" value="Genomic_DNA"/>
</dbReference>
<proteinExistence type="predicted"/>
<comment type="caution">
    <text evidence="1">The sequence shown here is derived from an EMBL/GenBank/DDBJ whole genome shotgun (WGS) entry which is preliminary data.</text>
</comment>
<dbReference type="RefSeq" id="WP_343193665.1">
    <property type="nucleotide sequence ID" value="NZ_JBCIVJ010000005.1"/>
</dbReference>
<keyword evidence="2" id="KW-1185">Reference proteome</keyword>
<evidence type="ECO:0000313" key="1">
    <source>
        <dbReference type="EMBL" id="MEN0579149.1"/>
    </source>
</evidence>